<dbReference type="Proteomes" id="UP000095008">
    <property type="component" value="Unassembled WGS sequence"/>
</dbReference>
<evidence type="ECO:0000313" key="2">
    <source>
        <dbReference type="EMBL" id="OCX69929.1"/>
    </source>
</evidence>
<evidence type="ECO:0000313" key="3">
    <source>
        <dbReference type="Proteomes" id="UP000095008"/>
    </source>
</evidence>
<dbReference type="Gene3D" id="2.60.40.2500">
    <property type="match status" value="1"/>
</dbReference>
<accession>A0A1C2I1R6</accession>
<organism evidence="2 3">
    <name type="scientific">Acidithiobacillus thiooxidans</name>
    <name type="common">Thiobacillus thiooxidans</name>
    <dbReference type="NCBI Taxonomy" id="930"/>
    <lineage>
        <taxon>Bacteria</taxon>
        <taxon>Pseudomonadati</taxon>
        <taxon>Pseudomonadota</taxon>
        <taxon>Acidithiobacillia</taxon>
        <taxon>Acidithiobacillales</taxon>
        <taxon>Acidithiobacillaceae</taxon>
        <taxon>Acidithiobacillus</taxon>
    </lineage>
</organism>
<gene>
    <name evidence="2" type="ORF">A6M23_14525</name>
</gene>
<name>A0A1C2I1R6_ACITH</name>
<dbReference type="EMBL" id="LWRY01000186">
    <property type="protein sequence ID" value="OCX69929.1"/>
    <property type="molecule type" value="Genomic_DNA"/>
</dbReference>
<dbReference type="InterPro" id="IPR038161">
    <property type="entry name" value="VirB9/CagX/TrbG_C_sf"/>
</dbReference>
<dbReference type="Pfam" id="PF03524">
    <property type="entry name" value="CagX"/>
    <property type="match status" value="1"/>
</dbReference>
<evidence type="ECO:0008006" key="4">
    <source>
        <dbReference type="Google" id="ProtNLM"/>
    </source>
</evidence>
<comment type="caution">
    <text evidence="2">The sequence shown here is derived from an EMBL/GenBank/DDBJ whole genome shotgun (WGS) entry which is preliminary data.</text>
</comment>
<keyword evidence="1" id="KW-0732">Signal</keyword>
<evidence type="ECO:0000256" key="1">
    <source>
        <dbReference type="SAM" id="SignalP"/>
    </source>
</evidence>
<feature type="signal peptide" evidence="1">
    <location>
        <begin position="1"/>
        <end position="19"/>
    </location>
</feature>
<dbReference type="OrthoDB" id="5297304at2"/>
<dbReference type="RefSeq" id="WP_077273621.1">
    <property type="nucleotide sequence ID" value="NZ_LWRY01000186.1"/>
</dbReference>
<dbReference type="AlphaFoldDB" id="A0A1C2I1R6"/>
<reference evidence="2" key="1">
    <citation type="journal article" date="2016" name="Int. J. Mol. Sci.">
        <title>Comparative genomics of the extreme acidophile Acidithiobacillus thiooxidans reveals intraspecific divergence and niche adaptation.</title>
        <authorList>
            <person name="Zhang X."/>
            <person name="Feng X."/>
            <person name="Tao J."/>
            <person name="Ma L."/>
            <person name="Xiao Y."/>
            <person name="Liang Y."/>
            <person name="Liu X."/>
            <person name="Yin H."/>
        </authorList>
    </citation>
    <scope>NUCLEOTIDE SEQUENCE [LARGE SCALE GENOMIC DNA]</scope>
    <source>
        <strain evidence="2">DXS-W</strain>
    </source>
</reference>
<protein>
    <recommendedName>
        <fullName evidence="4">Conjugal transfer protein</fullName>
    </recommendedName>
</protein>
<proteinExistence type="predicted"/>
<dbReference type="InterPro" id="IPR010258">
    <property type="entry name" value="Conjugal_tfr_TrbG/VirB9/CagX"/>
</dbReference>
<sequence>MKKSWIALLMAVASPVSLASSLEPPVIQGEAMPVAKTENTVAAWTTYRVWMAKSWFVRTEVHQILSVYASGKLRELPVIPVSGGEELYPLGHILPILQTAPVAFSQVILGKGVRPISLVGAPDTEWVTKTWFAAGHPVLEIMPLYAGLRSNVQITAVSPHGHLLTYTIGLVSDEKAYTPTLAFYRQHVYRKPTAQEVARMAAQEALNPIANATQVETDWRVTCFTGDCSRIRPISVLSSATATFLKLPTATAPMVLVRNRAGASVLVHTTMTGHTLVVGAVPHRIDLITGTGNDIAMVRITREGQS</sequence>
<keyword evidence="3" id="KW-1185">Reference proteome</keyword>
<feature type="chain" id="PRO_5008663377" description="Conjugal transfer protein" evidence="1">
    <location>
        <begin position="20"/>
        <end position="306"/>
    </location>
</feature>